<feature type="transmembrane region" description="Helical" evidence="1">
    <location>
        <begin position="127"/>
        <end position="152"/>
    </location>
</feature>
<feature type="transmembrane region" description="Helical" evidence="1">
    <location>
        <begin position="99"/>
        <end position="120"/>
    </location>
</feature>
<comment type="caution">
    <text evidence="2">The sequence shown here is derived from an EMBL/GenBank/DDBJ whole genome shotgun (WGS) entry which is preliminary data.</text>
</comment>
<dbReference type="InterPro" id="IPR006938">
    <property type="entry name" value="DUF624"/>
</dbReference>
<keyword evidence="3" id="KW-1185">Reference proteome</keyword>
<dbReference type="Proteomes" id="UP000218598">
    <property type="component" value="Unassembled WGS sequence"/>
</dbReference>
<feature type="transmembrane region" description="Helical" evidence="1">
    <location>
        <begin position="49"/>
        <end position="70"/>
    </location>
</feature>
<dbReference type="EMBL" id="NRGR01000001">
    <property type="protein sequence ID" value="PCC41077.1"/>
    <property type="molecule type" value="Genomic_DNA"/>
</dbReference>
<name>A0A2A3YP39_9MICO</name>
<accession>A0A2A3YP39</accession>
<organism evidence="2 3">
    <name type="scientific">Brachybacterium alimentarium</name>
    <dbReference type="NCBI Taxonomy" id="47845"/>
    <lineage>
        <taxon>Bacteria</taxon>
        <taxon>Bacillati</taxon>
        <taxon>Actinomycetota</taxon>
        <taxon>Actinomycetes</taxon>
        <taxon>Micrococcales</taxon>
        <taxon>Dermabacteraceae</taxon>
        <taxon>Brachybacterium</taxon>
    </lineage>
</organism>
<dbReference type="OrthoDB" id="4211860at2"/>
<keyword evidence="1" id="KW-0812">Transmembrane</keyword>
<evidence type="ECO:0008006" key="4">
    <source>
        <dbReference type="Google" id="ProtNLM"/>
    </source>
</evidence>
<sequence>MTSPSQNRSVLTSVTEGIYWLVTIDALLVLACSPTILAWTLLPAGPSNVLVLVLAGAPLVPAVSAALYAWRRWSEDPDLVPASRFLHGYRVNLLDSLKVGMPAVIVLGILTANVTFGAQLGTAGFNVAFLILGALVLLLLVRALTIVSNFSFRLVDTLRLSVFTLFAKPLSTLALVSLGVLTLGLVQVVGGFALLLTGSLLTAALWHSEKPVARLLRERFVSPDEEPTTAPAG</sequence>
<gene>
    <name evidence="2" type="ORF">CIK66_00495</name>
</gene>
<dbReference type="AlphaFoldDB" id="A0A2A3YP39"/>
<feature type="transmembrane region" description="Helical" evidence="1">
    <location>
        <begin position="18"/>
        <end position="42"/>
    </location>
</feature>
<reference evidence="2 3" key="1">
    <citation type="journal article" date="2017" name="Elife">
        <title>Extensive horizontal gene transfer in cheese-associated bacteria.</title>
        <authorList>
            <person name="Bonham K.S."/>
            <person name="Wolfe B.E."/>
            <person name="Dutton R.J."/>
        </authorList>
    </citation>
    <scope>NUCLEOTIDE SEQUENCE [LARGE SCALE GENOMIC DNA]</scope>
    <source>
        <strain evidence="2 3">341_9</strain>
    </source>
</reference>
<dbReference type="RefSeq" id="WP_096163688.1">
    <property type="nucleotide sequence ID" value="NZ_JBQQGT010000012.1"/>
</dbReference>
<evidence type="ECO:0000313" key="2">
    <source>
        <dbReference type="EMBL" id="PCC41077.1"/>
    </source>
</evidence>
<feature type="transmembrane region" description="Helical" evidence="1">
    <location>
        <begin position="172"/>
        <end position="205"/>
    </location>
</feature>
<keyword evidence="1" id="KW-1133">Transmembrane helix</keyword>
<keyword evidence="1" id="KW-0472">Membrane</keyword>
<evidence type="ECO:0000313" key="3">
    <source>
        <dbReference type="Proteomes" id="UP000218598"/>
    </source>
</evidence>
<proteinExistence type="predicted"/>
<dbReference type="GeneID" id="95326321"/>
<protein>
    <recommendedName>
        <fullName evidence="4">DUF624 domain-containing protein</fullName>
    </recommendedName>
</protein>
<dbReference type="Pfam" id="PF04854">
    <property type="entry name" value="DUF624"/>
    <property type="match status" value="1"/>
</dbReference>
<evidence type="ECO:0000256" key="1">
    <source>
        <dbReference type="SAM" id="Phobius"/>
    </source>
</evidence>